<feature type="transmembrane region" description="Helical" evidence="2">
    <location>
        <begin position="665"/>
        <end position="685"/>
    </location>
</feature>
<feature type="domain" description="KAP NTPase" evidence="3">
    <location>
        <begin position="471"/>
        <end position="857"/>
    </location>
</feature>
<dbReference type="AlphaFoldDB" id="A0A1Y5X794"/>
<dbReference type="PANTHER" id="PTHR22674">
    <property type="entry name" value="NTPASE, KAP FAMILY P-LOOP DOMAIN-CONTAINING 1"/>
    <property type="match status" value="1"/>
</dbReference>
<evidence type="ECO:0000256" key="1">
    <source>
        <dbReference type="SAM" id="MobiDB-lite"/>
    </source>
</evidence>
<keyword evidence="2" id="KW-1133">Transmembrane helix</keyword>
<dbReference type="Gene3D" id="3.40.50.1460">
    <property type="match status" value="1"/>
</dbReference>
<dbReference type="EMBL" id="FWXV01000001">
    <property type="protein sequence ID" value="SMC70217.1"/>
    <property type="molecule type" value="Genomic_DNA"/>
</dbReference>
<accession>A0A1Y5X794</accession>
<keyword evidence="2" id="KW-0472">Membrane</keyword>
<reference evidence="4 5" key="1">
    <citation type="submission" date="2017-04" db="EMBL/GenBank/DDBJ databases">
        <authorList>
            <person name="Afonso C.L."/>
            <person name="Miller P.J."/>
            <person name="Scott M.A."/>
            <person name="Spackman E."/>
            <person name="Goraichik I."/>
            <person name="Dimitrov K.M."/>
            <person name="Suarez D.L."/>
            <person name="Swayne D.E."/>
        </authorList>
    </citation>
    <scope>NUCLEOTIDE SEQUENCE [LARGE SCALE GENOMIC DNA]</scope>
    <source>
        <strain evidence="4 5">DSM 43828</strain>
    </source>
</reference>
<dbReference type="SUPFAM" id="SSF52540">
    <property type="entry name" value="P-loop containing nucleoside triphosphate hydrolases"/>
    <property type="match status" value="2"/>
</dbReference>
<dbReference type="InterPro" id="IPR052754">
    <property type="entry name" value="NTPase_KAP_P-loop"/>
</dbReference>
<evidence type="ECO:0000256" key="2">
    <source>
        <dbReference type="SAM" id="Phobius"/>
    </source>
</evidence>
<feature type="compositionally biased region" description="Low complexity" evidence="1">
    <location>
        <begin position="256"/>
        <end position="265"/>
    </location>
</feature>
<dbReference type="InterPro" id="IPR027417">
    <property type="entry name" value="P-loop_NTPase"/>
</dbReference>
<evidence type="ECO:0000313" key="4">
    <source>
        <dbReference type="EMBL" id="SMC70217.1"/>
    </source>
</evidence>
<name>A0A1Y5X794_KIBAR</name>
<protein>
    <submittedName>
        <fullName evidence="4">KAP family P-loop domain-containing protein</fullName>
    </submittedName>
</protein>
<dbReference type="Proteomes" id="UP000192674">
    <property type="component" value="Unassembled WGS sequence"/>
</dbReference>
<gene>
    <name evidence="4" type="ORF">SAMN05661093_01538</name>
</gene>
<dbReference type="Pfam" id="PF07693">
    <property type="entry name" value="KAP_NTPase"/>
    <property type="match status" value="1"/>
</dbReference>
<dbReference type="PANTHER" id="PTHR22674:SF6">
    <property type="entry name" value="NTPASE KAP FAMILY P-LOOP DOMAIN-CONTAINING PROTEIN 1"/>
    <property type="match status" value="1"/>
</dbReference>
<feature type="region of interest" description="Disordered" evidence="1">
    <location>
        <begin position="227"/>
        <end position="265"/>
    </location>
</feature>
<keyword evidence="2" id="KW-0812">Transmembrane</keyword>
<feature type="transmembrane region" description="Helical" evidence="2">
    <location>
        <begin position="633"/>
        <end position="653"/>
    </location>
</feature>
<proteinExistence type="predicted"/>
<organism evidence="4 5">
    <name type="scientific">Kibdelosporangium aridum</name>
    <dbReference type="NCBI Taxonomy" id="2030"/>
    <lineage>
        <taxon>Bacteria</taxon>
        <taxon>Bacillati</taxon>
        <taxon>Actinomycetota</taxon>
        <taxon>Actinomycetes</taxon>
        <taxon>Pseudonocardiales</taxon>
        <taxon>Pseudonocardiaceae</taxon>
        <taxon>Kibdelosporangium</taxon>
    </lineage>
</organism>
<sequence>MPDMSSATPLELPDPARSQAVLIGTSMGRREHDKQAERGLRHLREALCDKHIWGLPDKNCHLLINAATAEDVVNYCLAAASRVGSNGSLLLYFIGHSETDYEGFLHLGVDRTAPTRTLSMQRVTQFLEDEKSLNVTVILDCSHAGAATRSGLSPNIALLGATEAHTLAAIHPDEPYTTFTGNLLWLLRNGIDDRPEILTLSDIHHELANMLAPNHHPRPVLSFSQHAPSRPLVRNTARHPSTKRTTRGPIELGIKPTPTRRTPTYIPRQHDRALRAYLLDTASSSGQLIVLVGDPNTGKTRSANEAVNAALPSRKVIIAPHPEVLGDLADFTYVDEQAVIWLDDIGAYLPPHGSPDVLEHRLRTLADRGLRSPVIATATTETWAKLAAAGGSSVMSAIVVAVEASFNDEEMARAAEIANTDPQIAEALDNVQGNRVIQALMGEELPRPVTWELRTRGYGDRPPTTDLLHRDAMIGALTDLISPITTEDDDKSGPTVIALDGAWGIGKTSLVDLVVRELKSTPRPTLQATKAKPLKVHEADRALSGHGDPLWTKEMMPRADPASGDPPLITAHFEPWAHQTSEQVWAGLTTTVLGAVEKTLLPHQTPATGRYWFQRNLDRVDRMRLRRALRKSCLSPLLAVSVLALAIPVVAQMARSTDTYRLFDWVIAGSNIALLIAGIAFITGVGHSIWRYRTRPAADFLPAELFVGPVPSGATDDTIRDPYHNARSGQLYLAQHDVFAVLDDVRRSGHHMVVFIDDLDRCTPRTTAEVFEAINLFVTRTFPVTRFVLCLDATTVAAHLDEVYGALKGKPLHGDDPSPGWSFLRKLIQLPITIPPIAADSIDGLLNSLLGEVVQQPLPARPTTQTPANGLRKITTEPQVLAASPASPLATSMVNAVAEVLEHDEDIRKLLAERLKEQSGLSVRETKRILTIWQYYVRVLIRLDPGNLAEHARHLVILAEIIARWPAAQRAVHRRFDGNHGLTLLASADGDWEWAKAVRRVGLDHKCADGIRALLDRYDGKRVASVAERLT</sequence>
<evidence type="ECO:0000313" key="5">
    <source>
        <dbReference type="Proteomes" id="UP000192674"/>
    </source>
</evidence>
<evidence type="ECO:0000259" key="3">
    <source>
        <dbReference type="Pfam" id="PF07693"/>
    </source>
</evidence>
<feature type="compositionally biased region" description="Basic residues" evidence="1">
    <location>
        <begin position="236"/>
        <end position="246"/>
    </location>
</feature>
<dbReference type="InterPro" id="IPR011646">
    <property type="entry name" value="KAP_P-loop"/>
</dbReference>
<keyword evidence="5" id="KW-1185">Reference proteome</keyword>